<gene>
    <name evidence="1" type="ORF">MLD38_033776</name>
</gene>
<sequence>MPMQRSHCPFPGRAVETKRRGHRTHVSTPLEARAGAHLFQRTQSDPTHGITFTKSRHGCRYTWIPSKPGRNNQSFIRPLLGNRKRKFWLGFGLKMVVLVSPDATSVVDLVPRTGRHLQRYDHKGRRQVVGCIPYRYKGKMTDQSLVDEQELEVLVISSQKGNGWLFPKGGWEIDESIVAAALRETVEEAGVRGTIQMQLGQWRFKSKSHDAYYEGYMFPLLVDEQLDVWPEKNLRKRFWMSIAEAREACQQWWMKEALEVLVNRLTCRQEEEALIQFLQVQCLN</sequence>
<proteinExistence type="predicted"/>
<name>A0ACB9M963_9MYRT</name>
<organism evidence="1 2">
    <name type="scientific">Melastoma candidum</name>
    <dbReference type="NCBI Taxonomy" id="119954"/>
    <lineage>
        <taxon>Eukaryota</taxon>
        <taxon>Viridiplantae</taxon>
        <taxon>Streptophyta</taxon>
        <taxon>Embryophyta</taxon>
        <taxon>Tracheophyta</taxon>
        <taxon>Spermatophyta</taxon>
        <taxon>Magnoliopsida</taxon>
        <taxon>eudicotyledons</taxon>
        <taxon>Gunneridae</taxon>
        <taxon>Pentapetalae</taxon>
        <taxon>rosids</taxon>
        <taxon>malvids</taxon>
        <taxon>Myrtales</taxon>
        <taxon>Melastomataceae</taxon>
        <taxon>Melastomatoideae</taxon>
        <taxon>Melastomateae</taxon>
        <taxon>Melastoma</taxon>
    </lineage>
</organism>
<evidence type="ECO:0000313" key="1">
    <source>
        <dbReference type="EMBL" id="KAI4320280.1"/>
    </source>
</evidence>
<accession>A0ACB9M963</accession>
<evidence type="ECO:0000313" key="2">
    <source>
        <dbReference type="Proteomes" id="UP001057402"/>
    </source>
</evidence>
<dbReference type="EMBL" id="CM042889">
    <property type="protein sequence ID" value="KAI4320280.1"/>
    <property type="molecule type" value="Genomic_DNA"/>
</dbReference>
<keyword evidence="2" id="KW-1185">Reference proteome</keyword>
<reference evidence="2" key="1">
    <citation type="journal article" date="2023" name="Front. Plant Sci.">
        <title>Chromosomal-level genome assembly of Melastoma candidum provides insights into trichome evolution.</title>
        <authorList>
            <person name="Zhong Y."/>
            <person name="Wu W."/>
            <person name="Sun C."/>
            <person name="Zou P."/>
            <person name="Liu Y."/>
            <person name="Dai S."/>
            <person name="Zhou R."/>
        </authorList>
    </citation>
    <scope>NUCLEOTIDE SEQUENCE [LARGE SCALE GENOMIC DNA]</scope>
</reference>
<comment type="caution">
    <text evidence="1">The sequence shown here is derived from an EMBL/GenBank/DDBJ whole genome shotgun (WGS) entry which is preliminary data.</text>
</comment>
<dbReference type="Proteomes" id="UP001057402">
    <property type="component" value="Chromosome 10"/>
</dbReference>
<protein>
    <submittedName>
        <fullName evidence="1">Uncharacterized protein</fullName>
    </submittedName>
</protein>